<comment type="catalytic activity">
    <reaction evidence="1">
        <text>a 4-O-methyl-thymidine in DNA + L-cysteinyl-[protein] = a thymidine in DNA + S-methyl-L-cysteinyl-[protein]</text>
        <dbReference type="Rhea" id="RHEA:53428"/>
        <dbReference type="Rhea" id="RHEA-COMP:10131"/>
        <dbReference type="Rhea" id="RHEA-COMP:10132"/>
        <dbReference type="Rhea" id="RHEA-COMP:13555"/>
        <dbReference type="Rhea" id="RHEA-COMP:13556"/>
        <dbReference type="ChEBI" id="CHEBI:29950"/>
        <dbReference type="ChEBI" id="CHEBI:82612"/>
        <dbReference type="ChEBI" id="CHEBI:137386"/>
        <dbReference type="ChEBI" id="CHEBI:137387"/>
        <dbReference type="EC" id="2.1.1.63"/>
    </reaction>
</comment>
<dbReference type="GO" id="GO:0006281">
    <property type="term" value="P:DNA repair"/>
    <property type="evidence" value="ECO:0007669"/>
    <property type="project" value="UniProtKB-KW"/>
</dbReference>
<dbReference type="GO" id="GO:0032259">
    <property type="term" value="P:methylation"/>
    <property type="evidence" value="ECO:0007669"/>
    <property type="project" value="UniProtKB-KW"/>
</dbReference>
<protein>
    <recommendedName>
        <fullName evidence="3">methylated-DNA--[protein]-cysteine S-methyltransferase</fullName>
        <ecNumber evidence="3">2.1.1.63</ecNumber>
    </recommendedName>
</protein>
<comment type="similarity">
    <text evidence="2">Belongs to the MGMT family.</text>
</comment>
<evidence type="ECO:0000256" key="4">
    <source>
        <dbReference type="ARBA" id="ARBA00022603"/>
    </source>
</evidence>
<dbReference type="InterPro" id="IPR036631">
    <property type="entry name" value="MGMT_N_sf"/>
</dbReference>
<comment type="catalytic activity">
    <reaction evidence="8">
        <text>a 6-O-methyl-2'-deoxyguanosine in DNA + L-cysteinyl-[protein] = S-methyl-L-cysteinyl-[protein] + a 2'-deoxyguanosine in DNA</text>
        <dbReference type="Rhea" id="RHEA:24000"/>
        <dbReference type="Rhea" id="RHEA-COMP:10131"/>
        <dbReference type="Rhea" id="RHEA-COMP:10132"/>
        <dbReference type="Rhea" id="RHEA-COMP:11367"/>
        <dbReference type="Rhea" id="RHEA-COMP:11368"/>
        <dbReference type="ChEBI" id="CHEBI:29950"/>
        <dbReference type="ChEBI" id="CHEBI:82612"/>
        <dbReference type="ChEBI" id="CHEBI:85445"/>
        <dbReference type="ChEBI" id="CHEBI:85448"/>
        <dbReference type="EC" id="2.1.1.63"/>
    </reaction>
</comment>
<dbReference type="PANTHER" id="PTHR10815">
    <property type="entry name" value="METHYLATED-DNA--PROTEIN-CYSTEINE METHYLTRANSFERASE"/>
    <property type="match status" value="1"/>
</dbReference>
<evidence type="ECO:0000256" key="8">
    <source>
        <dbReference type="ARBA" id="ARBA00049348"/>
    </source>
</evidence>
<dbReference type="Pfam" id="PF01035">
    <property type="entry name" value="DNA_binding_1"/>
    <property type="match status" value="1"/>
</dbReference>
<name>A0A5A7SJ84_9NOCA</name>
<evidence type="ECO:0000259" key="10">
    <source>
        <dbReference type="Pfam" id="PF02870"/>
    </source>
</evidence>
<keyword evidence="12" id="KW-1185">Reference proteome</keyword>
<evidence type="ECO:0000256" key="2">
    <source>
        <dbReference type="ARBA" id="ARBA00008711"/>
    </source>
</evidence>
<organism evidence="11 12">
    <name type="scientific">Antrihabitans cavernicola</name>
    <dbReference type="NCBI Taxonomy" id="2495913"/>
    <lineage>
        <taxon>Bacteria</taxon>
        <taxon>Bacillati</taxon>
        <taxon>Actinomycetota</taxon>
        <taxon>Actinomycetes</taxon>
        <taxon>Mycobacteriales</taxon>
        <taxon>Nocardiaceae</taxon>
        <taxon>Antrihabitans</taxon>
    </lineage>
</organism>
<evidence type="ECO:0000259" key="9">
    <source>
        <dbReference type="Pfam" id="PF01035"/>
    </source>
</evidence>
<dbReference type="EMBL" id="VLNY01000001">
    <property type="protein sequence ID" value="KAA0024807.1"/>
    <property type="molecule type" value="Genomic_DNA"/>
</dbReference>
<sequence>MTTTLTTTIHRTALATLEIEANDVGITRIAFSDKEPTAEQPEGHIADAIAQIEQYLAGERRDFTLSLDWSAVGAFDATVLHVLDATVGYGQTISYGRLAASLGRSDARKIGGAMARNRFPVVVPCHRVLGATGDLTGYAGGLVIKRALLDLESTDLILDLGR</sequence>
<accession>A0A5A7SJ84</accession>
<dbReference type="NCBIfam" id="TIGR00589">
    <property type="entry name" value="ogt"/>
    <property type="match status" value="1"/>
</dbReference>
<dbReference type="SUPFAM" id="SSF53155">
    <property type="entry name" value="Methylated DNA-protein cysteine methyltransferase domain"/>
    <property type="match status" value="1"/>
</dbReference>
<dbReference type="AlphaFoldDB" id="A0A5A7SJ84"/>
<keyword evidence="6" id="KW-0227">DNA damage</keyword>
<proteinExistence type="inferred from homology"/>
<dbReference type="RefSeq" id="WP_149428582.1">
    <property type="nucleotide sequence ID" value="NZ_VLNY01000001.1"/>
</dbReference>
<dbReference type="PROSITE" id="PS00374">
    <property type="entry name" value="MGMT"/>
    <property type="match status" value="1"/>
</dbReference>
<evidence type="ECO:0000313" key="12">
    <source>
        <dbReference type="Proteomes" id="UP000322244"/>
    </source>
</evidence>
<dbReference type="InterPro" id="IPR036217">
    <property type="entry name" value="MethylDNA_cys_MeTrfase_DNAb"/>
</dbReference>
<dbReference type="InterPro" id="IPR014048">
    <property type="entry name" value="MethylDNA_cys_MeTrfase_DNA-bd"/>
</dbReference>
<evidence type="ECO:0000256" key="7">
    <source>
        <dbReference type="ARBA" id="ARBA00023204"/>
    </source>
</evidence>
<dbReference type="SUPFAM" id="SSF46767">
    <property type="entry name" value="Methylated DNA-protein cysteine methyltransferase, C-terminal domain"/>
    <property type="match status" value="1"/>
</dbReference>
<comment type="caution">
    <text evidence="11">The sequence shown here is derived from an EMBL/GenBank/DDBJ whole genome shotgun (WGS) entry which is preliminary data.</text>
</comment>
<dbReference type="Proteomes" id="UP000322244">
    <property type="component" value="Unassembled WGS sequence"/>
</dbReference>
<dbReference type="PANTHER" id="PTHR10815:SF5">
    <property type="entry name" value="METHYLATED-DNA--PROTEIN-CYSTEINE METHYLTRANSFERASE"/>
    <property type="match status" value="1"/>
</dbReference>
<keyword evidence="5 11" id="KW-0808">Transferase</keyword>
<dbReference type="CDD" id="cd06445">
    <property type="entry name" value="ATase"/>
    <property type="match status" value="1"/>
</dbReference>
<dbReference type="EC" id="2.1.1.63" evidence="3"/>
<reference evidence="11 12" key="1">
    <citation type="submission" date="2019-07" db="EMBL/GenBank/DDBJ databases">
        <title>Rhodococcus cavernicolus sp. nov., isolated from a cave.</title>
        <authorList>
            <person name="Lee S.D."/>
        </authorList>
    </citation>
    <scope>NUCLEOTIDE SEQUENCE [LARGE SCALE GENOMIC DNA]</scope>
    <source>
        <strain evidence="11 12">C1-24</strain>
    </source>
</reference>
<evidence type="ECO:0000256" key="6">
    <source>
        <dbReference type="ARBA" id="ARBA00022763"/>
    </source>
</evidence>
<evidence type="ECO:0000256" key="5">
    <source>
        <dbReference type="ARBA" id="ARBA00022679"/>
    </source>
</evidence>
<dbReference type="InterPro" id="IPR001497">
    <property type="entry name" value="MethylDNA_cys_MeTrfase_AS"/>
</dbReference>
<dbReference type="FunFam" id="1.10.10.10:FF:000214">
    <property type="entry name" value="Methylated-DNA--protein-cysteine methyltransferase"/>
    <property type="match status" value="1"/>
</dbReference>
<feature type="domain" description="Methylguanine DNA methyltransferase ribonuclease-like" evidence="10">
    <location>
        <begin position="14"/>
        <end position="68"/>
    </location>
</feature>
<gene>
    <name evidence="11" type="ORF">FOY51_02420</name>
</gene>
<keyword evidence="7" id="KW-0234">DNA repair</keyword>
<evidence type="ECO:0000313" key="11">
    <source>
        <dbReference type="EMBL" id="KAA0024807.1"/>
    </source>
</evidence>
<evidence type="ECO:0000256" key="3">
    <source>
        <dbReference type="ARBA" id="ARBA00011918"/>
    </source>
</evidence>
<dbReference type="Gene3D" id="1.10.10.10">
    <property type="entry name" value="Winged helix-like DNA-binding domain superfamily/Winged helix DNA-binding domain"/>
    <property type="match status" value="1"/>
</dbReference>
<dbReference type="Gene3D" id="3.30.160.70">
    <property type="entry name" value="Methylated DNA-protein cysteine methyltransferase domain"/>
    <property type="match status" value="1"/>
</dbReference>
<dbReference type="InterPro" id="IPR036388">
    <property type="entry name" value="WH-like_DNA-bd_sf"/>
</dbReference>
<dbReference type="InterPro" id="IPR008332">
    <property type="entry name" value="MethylG_MeTrfase_N"/>
</dbReference>
<feature type="domain" description="Methylated-DNA-[protein]-cysteine S-methyltransferase DNA binding" evidence="9">
    <location>
        <begin position="75"/>
        <end position="153"/>
    </location>
</feature>
<evidence type="ECO:0000256" key="1">
    <source>
        <dbReference type="ARBA" id="ARBA00001286"/>
    </source>
</evidence>
<dbReference type="OrthoDB" id="9802228at2"/>
<dbReference type="Pfam" id="PF02870">
    <property type="entry name" value="Methyltransf_1N"/>
    <property type="match status" value="1"/>
</dbReference>
<dbReference type="GO" id="GO:0003908">
    <property type="term" value="F:methylated-DNA-[protein]-cysteine S-methyltransferase activity"/>
    <property type="evidence" value="ECO:0007669"/>
    <property type="project" value="UniProtKB-EC"/>
</dbReference>
<keyword evidence="4 11" id="KW-0489">Methyltransferase</keyword>